<dbReference type="CDD" id="cd18138">
    <property type="entry name" value="HLD_clamp_pol_III_delta"/>
    <property type="match status" value="1"/>
</dbReference>
<evidence type="ECO:0000313" key="12">
    <source>
        <dbReference type="EMBL" id="MCQ8127219.1"/>
    </source>
</evidence>
<reference evidence="12 13" key="1">
    <citation type="submission" date="2022-07" db="EMBL/GenBank/DDBJ databases">
        <title>Methylomonas rivi sp. nov., Methylomonas rosea sp. nov., Methylomonas aureus sp. nov. and Methylomonas subterranea sp. nov., four novel methanotrophs isolated from a freshwater creek and the deep terrestrial subsurface.</title>
        <authorList>
            <person name="Abin C."/>
            <person name="Sankaranarayanan K."/>
            <person name="Garner C."/>
            <person name="Sindelar R."/>
            <person name="Kotary K."/>
            <person name="Garner R."/>
            <person name="Barclay S."/>
            <person name="Lawson P."/>
            <person name="Krumholz L."/>
        </authorList>
    </citation>
    <scope>NUCLEOTIDE SEQUENCE [LARGE SCALE GENOMIC DNA]</scope>
    <source>
        <strain evidence="12 13">WSC-6</strain>
    </source>
</reference>
<comment type="catalytic activity">
    <reaction evidence="8">
        <text>DNA(n) + a 2'-deoxyribonucleoside 5'-triphosphate = DNA(n+1) + diphosphate</text>
        <dbReference type="Rhea" id="RHEA:22508"/>
        <dbReference type="Rhea" id="RHEA-COMP:17339"/>
        <dbReference type="Rhea" id="RHEA-COMP:17340"/>
        <dbReference type="ChEBI" id="CHEBI:33019"/>
        <dbReference type="ChEBI" id="CHEBI:61560"/>
        <dbReference type="ChEBI" id="CHEBI:173112"/>
        <dbReference type="EC" id="2.7.7.7"/>
    </reaction>
</comment>
<keyword evidence="4 12" id="KW-0548">Nucleotidyltransferase</keyword>
<dbReference type="Gene3D" id="1.20.272.10">
    <property type="match status" value="1"/>
</dbReference>
<dbReference type="InterPro" id="IPR032780">
    <property type="entry name" value="DNA_pol3_delt_C"/>
</dbReference>
<feature type="domain" description="DNA polymerase III subunit delta C-terminal" evidence="11">
    <location>
        <begin position="214"/>
        <end position="333"/>
    </location>
</feature>
<evidence type="ECO:0000256" key="6">
    <source>
        <dbReference type="ARBA" id="ARBA00022932"/>
    </source>
</evidence>
<keyword evidence="13" id="KW-1185">Reference proteome</keyword>
<evidence type="ECO:0000256" key="9">
    <source>
        <dbReference type="NCBIfam" id="TIGR01128"/>
    </source>
</evidence>
<protein>
    <recommendedName>
        <fullName evidence="2 9">DNA polymerase III subunit delta</fullName>
        <ecNumber evidence="1 9">2.7.7.7</ecNumber>
    </recommendedName>
</protein>
<dbReference type="SUPFAM" id="SSF48019">
    <property type="entry name" value="post-AAA+ oligomerization domain-like"/>
    <property type="match status" value="1"/>
</dbReference>
<dbReference type="NCBIfam" id="TIGR01128">
    <property type="entry name" value="holA"/>
    <property type="match status" value="1"/>
</dbReference>
<evidence type="ECO:0000256" key="1">
    <source>
        <dbReference type="ARBA" id="ARBA00012417"/>
    </source>
</evidence>
<evidence type="ECO:0000256" key="4">
    <source>
        <dbReference type="ARBA" id="ARBA00022695"/>
    </source>
</evidence>
<dbReference type="InterPro" id="IPR027417">
    <property type="entry name" value="P-loop_NTPase"/>
</dbReference>
<evidence type="ECO:0000256" key="7">
    <source>
        <dbReference type="ARBA" id="ARBA00034754"/>
    </source>
</evidence>
<keyword evidence="6" id="KW-0239">DNA-directed DNA polymerase</keyword>
<evidence type="ECO:0000256" key="3">
    <source>
        <dbReference type="ARBA" id="ARBA00022679"/>
    </source>
</evidence>
<dbReference type="PANTHER" id="PTHR34388">
    <property type="entry name" value="DNA POLYMERASE III SUBUNIT DELTA"/>
    <property type="match status" value="1"/>
</dbReference>
<dbReference type="EMBL" id="JANIBK010000005">
    <property type="protein sequence ID" value="MCQ8127219.1"/>
    <property type="molecule type" value="Genomic_DNA"/>
</dbReference>
<dbReference type="InterPro" id="IPR008921">
    <property type="entry name" value="DNA_pol3_clamp-load_cplx_C"/>
</dbReference>
<feature type="domain" description="DNA polymerase III delta N-terminal" evidence="10">
    <location>
        <begin position="20"/>
        <end position="133"/>
    </location>
</feature>
<dbReference type="Proteomes" id="UP001524586">
    <property type="component" value="Unassembled WGS sequence"/>
</dbReference>
<evidence type="ECO:0000313" key="13">
    <source>
        <dbReference type="Proteomes" id="UP001524586"/>
    </source>
</evidence>
<dbReference type="EC" id="2.7.7.7" evidence="1 9"/>
<name>A0ABT1U1A7_9GAMM</name>
<gene>
    <name evidence="12" type="primary">holA</name>
    <name evidence="12" type="ORF">NP596_02015</name>
</gene>
<dbReference type="RefSeq" id="WP_256613534.1">
    <property type="nucleotide sequence ID" value="NZ_JANIBK010000005.1"/>
</dbReference>
<evidence type="ECO:0000256" key="5">
    <source>
        <dbReference type="ARBA" id="ARBA00022705"/>
    </source>
</evidence>
<dbReference type="Pfam" id="PF14840">
    <property type="entry name" value="DNA_pol3_delt_C"/>
    <property type="match status" value="1"/>
</dbReference>
<dbReference type="PANTHER" id="PTHR34388:SF1">
    <property type="entry name" value="DNA POLYMERASE III SUBUNIT DELTA"/>
    <property type="match status" value="1"/>
</dbReference>
<keyword evidence="5" id="KW-0235">DNA replication</keyword>
<dbReference type="InterPro" id="IPR010372">
    <property type="entry name" value="DNA_pol3_delta_N"/>
</dbReference>
<dbReference type="GO" id="GO:0003887">
    <property type="term" value="F:DNA-directed DNA polymerase activity"/>
    <property type="evidence" value="ECO:0007669"/>
    <property type="project" value="UniProtKB-EC"/>
</dbReference>
<dbReference type="Pfam" id="PF06144">
    <property type="entry name" value="DNA_pol3_delta"/>
    <property type="match status" value="1"/>
</dbReference>
<evidence type="ECO:0000259" key="10">
    <source>
        <dbReference type="Pfam" id="PF06144"/>
    </source>
</evidence>
<dbReference type="Gene3D" id="3.40.50.300">
    <property type="entry name" value="P-loop containing nucleotide triphosphate hydrolases"/>
    <property type="match status" value="1"/>
</dbReference>
<evidence type="ECO:0000256" key="8">
    <source>
        <dbReference type="ARBA" id="ARBA00049244"/>
    </source>
</evidence>
<evidence type="ECO:0000256" key="2">
    <source>
        <dbReference type="ARBA" id="ARBA00017703"/>
    </source>
</evidence>
<comment type="caution">
    <text evidence="12">The sequence shown here is derived from an EMBL/GenBank/DDBJ whole genome shotgun (WGS) entry which is preliminary data.</text>
</comment>
<comment type="similarity">
    <text evidence="7">Belongs to the DNA polymerase HolA subunit family.</text>
</comment>
<proteinExistence type="inferred from homology"/>
<accession>A0ABT1U1A7</accession>
<organism evidence="12 13">
    <name type="scientific">Methylomonas rivi</name>
    <dbReference type="NCBI Taxonomy" id="2952226"/>
    <lineage>
        <taxon>Bacteria</taxon>
        <taxon>Pseudomonadati</taxon>
        <taxon>Pseudomonadota</taxon>
        <taxon>Gammaproteobacteria</taxon>
        <taxon>Methylococcales</taxon>
        <taxon>Methylococcaceae</taxon>
        <taxon>Methylomonas</taxon>
    </lineage>
</organism>
<dbReference type="InterPro" id="IPR005790">
    <property type="entry name" value="DNA_polIII_delta"/>
</dbReference>
<sequence length="342" mass="37517">MRFKPEQLDDALRKSLQPVYLITGDEPLQVGEAADAVRAAARRANYTVREVIGIDQGNEWPQLAEEADSLSIFADKKLIDLRLPSAKPGNEGGKALFAYCQRLPADTLLLITAGKIDAAAQKAQWFQAIDHVGAVVQVWPLQGQDLLNWLQRRAERKGMRLEPDAVKTLAGRIEGNLLAAAQEIEKLFILHGQATINKAAIDAAVADSSRFDVFKLTDALLAGKRNRAVKVLNGLKAEGVAAPVVLWALSREARVLFNLQSELKQGGHQDAVFKHHQIWDKRKPLMQDALRRLSIGNIESLLHAGAKADAQAKGQASGDEWETLFQLCLKFCQPAAGISLFN</sequence>
<dbReference type="Gene3D" id="1.10.8.60">
    <property type="match status" value="1"/>
</dbReference>
<keyword evidence="3 12" id="KW-0808">Transferase</keyword>
<dbReference type="SUPFAM" id="SSF52540">
    <property type="entry name" value="P-loop containing nucleoside triphosphate hydrolases"/>
    <property type="match status" value="1"/>
</dbReference>
<evidence type="ECO:0000259" key="11">
    <source>
        <dbReference type="Pfam" id="PF14840"/>
    </source>
</evidence>